<keyword evidence="3" id="KW-1185">Reference proteome</keyword>
<accession>A0ABD2Z0T3</accession>
<dbReference type="AlphaFoldDB" id="A0ABD2Z0T3"/>
<protein>
    <submittedName>
        <fullName evidence="2">Uncharacterized protein</fullName>
    </submittedName>
</protein>
<feature type="compositionally biased region" description="Polar residues" evidence="1">
    <location>
        <begin position="126"/>
        <end position="143"/>
    </location>
</feature>
<dbReference type="EMBL" id="JBJUIK010000011">
    <property type="protein sequence ID" value="KAL3513119.1"/>
    <property type="molecule type" value="Genomic_DNA"/>
</dbReference>
<sequence length="143" mass="15423">MASLAALQPPLLYAPKSFADVISISTKSASIIKEATIFCDIPSTLKHQPTLENSKENAMLQNPSATEKDSDSITLEIPTTIAQNPNTHVPDLQSTKGVEASTKFFDSTILPHADEHGNVPHEDSESLQQPNPCMKTQLTSAKP</sequence>
<organism evidence="2 3">
    <name type="scientific">Cinchona calisaya</name>
    <dbReference type="NCBI Taxonomy" id="153742"/>
    <lineage>
        <taxon>Eukaryota</taxon>
        <taxon>Viridiplantae</taxon>
        <taxon>Streptophyta</taxon>
        <taxon>Embryophyta</taxon>
        <taxon>Tracheophyta</taxon>
        <taxon>Spermatophyta</taxon>
        <taxon>Magnoliopsida</taxon>
        <taxon>eudicotyledons</taxon>
        <taxon>Gunneridae</taxon>
        <taxon>Pentapetalae</taxon>
        <taxon>asterids</taxon>
        <taxon>lamiids</taxon>
        <taxon>Gentianales</taxon>
        <taxon>Rubiaceae</taxon>
        <taxon>Cinchonoideae</taxon>
        <taxon>Cinchoneae</taxon>
        <taxon>Cinchona</taxon>
    </lineage>
</organism>
<evidence type="ECO:0000313" key="2">
    <source>
        <dbReference type="EMBL" id="KAL3513119.1"/>
    </source>
</evidence>
<evidence type="ECO:0000313" key="3">
    <source>
        <dbReference type="Proteomes" id="UP001630127"/>
    </source>
</evidence>
<comment type="caution">
    <text evidence="2">The sequence shown here is derived from an EMBL/GenBank/DDBJ whole genome shotgun (WGS) entry which is preliminary data.</text>
</comment>
<name>A0ABD2Z0T3_9GENT</name>
<proteinExistence type="predicted"/>
<feature type="compositionally biased region" description="Basic and acidic residues" evidence="1">
    <location>
        <begin position="112"/>
        <end position="124"/>
    </location>
</feature>
<reference evidence="2 3" key="1">
    <citation type="submission" date="2024-11" db="EMBL/GenBank/DDBJ databases">
        <title>A near-complete genome assembly of Cinchona calisaya.</title>
        <authorList>
            <person name="Lian D.C."/>
            <person name="Zhao X.W."/>
            <person name="Wei L."/>
        </authorList>
    </citation>
    <scope>NUCLEOTIDE SEQUENCE [LARGE SCALE GENOMIC DNA]</scope>
    <source>
        <tissue evidence="2">Nenye</tissue>
    </source>
</reference>
<evidence type="ECO:0000256" key="1">
    <source>
        <dbReference type="SAM" id="MobiDB-lite"/>
    </source>
</evidence>
<feature type="region of interest" description="Disordered" evidence="1">
    <location>
        <begin position="109"/>
        <end position="143"/>
    </location>
</feature>
<gene>
    <name evidence="2" type="ORF">ACH5RR_025836</name>
</gene>
<dbReference type="Proteomes" id="UP001630127">
    <property type="component" value="Unassembled WGS sequence"/>
</dbReference>